<dbReference type="RefSeq" id="WP_063180565.1">
    <property type="nucleotide sequence ID" value="NZ_LQNT01000009.1"/>
</dbReference>
<dbReference type="Gene3D" id="3.40.50.620">
    <property type="entry name" value="HUPs"/>
    <property type="match status" value="1"/>
</dbReference>
<dbReference type="Proteomes" id="UP000076490">
    <property type="component" value="Unassembled WGS sequence"/>
</dbReference>
<gene>
    <name evidence="2" type="ORF">AV656_07490</name>
</gene>
<dbReference type="InterPro" id="IPR014730">
    <property type="entry name" value="ETF_a/b_N"/>
</dbReference>
<dbReference type="OrthoDB" id="9830509at2"/>
<comment type="caution">
    <text evidence="2">The sequence shown here is derived from an EMBL/GenBank/DDBJ whole genome shotgun (WGS) entry which is preliminary data.</text>
</comment>
<dbReference type="EMBL" id="LQNT01000009">
    <property type="protein sequence ID" value="KZE38738.1"/>
    <property type="molecule type" value="Genomic_DNA"/>
</dbReference>
<proteinExistence type="predicted"/>
<evidence type="ECO:0000313" key="2">
    <source>
        <dbReference type="EMBL" id="KZE38738.1"/>
    </source>
</evidence>
<sequence length="182" mass="20133">MARDVFIIGEIRDGSIIGEALEATAAAVQIAEGGEVTGGLCGSYPDRVAEEWIRYGVDRVVTLQDNEAVNPNRFVRAVRSEFMRENPDLVIAGHAGYGEELAFRLAESLDLPLVTEVIGITRYLGSLILLQEENWHTLYGDEEEKLIATIQPGRFRVPDQDPEYPGLIEPVGAKELKIRQPV</sequence>
<name>A0A165H494_9BACL</name>
<dbReference type="InterPro" id="IPR014729">
    <property type="entry name" value="Rossmann-like_a/b/a_fold"/>
</dbReference>
<dbReference type="SUPFAM" id="SSF52402">
    <property type="entry name" value="Adenine nucleotide alpha hydrolases-like"/>
    <property type="match status" value="1"/>
</dbReference>
<reference evidence="2 3" key="1">
    <citation type="submission" date="2016-01" db="EMBL/GenBank/DDBJ databases">
        <title>Whole genome sequencing of Bhargavaea cecembensis T14.</title>
        <authorList>
            <person name="Hong K.W."/>
        </authorList>
    </citation>
    <scope>NUCLEOTIDE SEQUENCE [LARGE SCALE GENOMIC DNA]</scope>
    <source>
        <strain evidence="2 3">T14</strain>
    </source>
</reference>
<organism evidence="2 3">
    <name type="scientific">Bhargavaea cecembensis</name>
    <dbReference type="NCBI Taxonomy" id="394098"/>
    <lineage>
        <taxon>Bacteria</taxon>
        <taxon>Bacillati</taxon>
        <taxon>Bacillota</taxon>
        <taxon>Bacilli</taxon>
        <taxon>Bacillales</taxon>
        <taxon>Caryophanaceae</taxon>
        <taxon>Bhargavaea</taxon>
    </lineage>
</organism>
<evidence type="ECO:0000259" key="1">
    <source>
        <dbReference type="SMART" id="SM00893"/>
    </source>
</evidence>
<evidence type="ECO:0000313" key="3">
    <source>
        <dbReference type="Proteomes" id="UP000076490"/>
    </source>
</evidence>
<feature type="domain" description="Electron transfer flavoprotein alpha/beta-subunit N-terminal" evidence="1">
    <location>
        <begin position="5"/>
        <end position="180"/>
    </location>
</feature>
<dbReference type="Pfam" id="PF01012">
    <property type="entry name" value="ETF"/>
    <property type="match status" value="1"/>
</dbReference>
<accession>A0A165H494</accession>
<protein>
    <recommendedName>
        <fullName evidence="1">Electron transfer flavoprotein alpha/beta-subunit N-terminal domain-containing protein</fullName>
    </recommendedName>
</protein>
<dbReference type="SMART" id="SM00893">
    <property type="entry name" value="ETF"/>
    <property type="match status" value="1"/>
</dbReference>
<dbReference type="AlphaFoldDB" id="A0A165H494"/>